<dbReference type="SUPFAM" id="SSF56672">
    <property type="entry name" value="DNA/RNA polymerases"/>
    <property type="match status" value="1"/>
</dbReference>
<proteinExistence type="inferred from homology"/>
<comment type="caution">
    <text evidence="3">The sequence shown here is derived from an EMBL/GenBank/DDBJ whole genome shotgun (WGS) entry which is preliminary data.</text>
</comment>
<feature type="domain" description="Reverse transcriptase" evidence="2">
    <location>
        <begin position="66"/>
        <end position="309"/>
    </location>
</feature>
<sequence length="439" mass="51725">MTTELNAITFKAQSCPKHRFQNLYGLMREDLLYRSWGQLNKHSKPGIDGVMPNQYKQQLVKNVAQLAEALKQKRYRANDIKRVFIPKANGKQRPLGLPTIEDKLVQQSVSQILQSIWEADFLRNSYGYRPNKSAHQAVHSLTLNLQNSGYGYIVEADIKGFFNNLDHDWLMRMLKEGIDDKAMLSLINQWLKARIKTPEGIFEKPESGSPQGGIISPMLANIYLHYALDLWFEKKVKPKMKGRAMLIRYADDFVCAFQYANDAERFYKVLPKRLAKFNLDVAPEKTALLRFSRFHPGRKRQFAFLGFAFYWAKDKKGNAHLRRVTSAKKQQASLKAMLIYIKKKRFEKLNCWAFELRRKLRGHHNYFGLPDNSRACGYFYHLLVHSLFKWLNRRSGRKSYNWSNFKKMLTYYGLERPRVSKRFIHVDWYQERVFTRVNV</sequence>
<dbReference type="InterPro" id="IPR043502">
    <property type="entry name" value="DNA/RNA_pol_sf"/>
</dbReference>
<dbReference type="PANTHER" id="PTHR34047">
    <property type="entry name" value="NUCLEAR INTRON MATURASE 1, MITOCHONDRIAL-RELATED"/>
    <property type="match status" value="1"/>
</dbReference>
<evidence type="ECO:0000259" key="2">
    <source>
        <dbReference type="PROSITE" id="PS50878"/>
    </source>
</evidence>
<dbReference type="CDD" id="cd01651">
    <property type="entry name" value="RT_G2_intron"/>
    <property type="match status" value="1"/>
</dbReference>
<dbReference type="RefSeq" id="WP_225252200.1">
    <property type="nucleotide sequence ID" value="NZ_JAIWIU010000217.1"/>
</dbReference>
<organism evidence="3 4">
    <name type="scientific">Vibrio tritonius</name>
    <dbReference type="NCBI Taxonomy" id="1435069"/>
    <lineage>
        <taxon>Bacteria</taxon>
        <taxon>Pseudomonadati</taxon>
        <taxon>Pseudomonadota</taxon>
        <taxon>Gammaproteobacteria</taxon>
        <taxon>Vibrionales</taxon>
        <taxon>Vibrionaceae</taxon>
        <taxon>Vibrio</taxon>
    </lineage>
</organism>
<protein>
    <submittedName>
        <fullName evidence="3">Group II intron reverse transcriptase/maturase</fullName>
        <ecNumber evidence="3">2.7.7.49</ecNumber>
    </submittedName>
</protein>
<dbReference type="Pfam" id="PF00078">
    <property type="entry name" value="RVT_1"/>
    <property type="match status" value="1"/>
</dbReference>
<dbReference type="InterPro" id="IPR000477">
    <property type="entry name" value="RT_dom"/>
</dbReference>
<evidence type="ECO:0000313" key="4">
    <source>
        <dbReference type="Proteomes" id="UP001199044"/>
    </source>
</evidence>
<gene>
    <name evidence="3" type="primary">ltrA</name>
    <name evidence="3" type="ORF">LDJ79_22580</name>
</gene>
<reference evidence="4" key="1">
    <citation type="submission" date="2023-07" db="EMBL/GenBank/DDBJ databases">
        <title>Molecular identification of indigenous halophilic bacteria isolated from red sea cost, biodegradation of synthetic dyes and assessment of degraded metabolite toxicity.</title>
        <authorList>
            <person name="Chaieb K."/>
            <person name="Altayb H.N."/>
        </authorList>
    </citation>
    <scope>NUCLEOTIDE SEQUENCE [LARGE SCALE GENOMIC DNA]</scope>
    <source>
        <strain evidence="4">K20</strain>
    </source>
</reference>
<dbReference type="PANTHER" id="PTHR34047:SF8">
    <property type="entry name" value="PROTEIN YKFC"/>
    <property type="match status" value="1"/>
</dbReference>
<keyword evidence="3" id="KW-0548">Nucleotidyltransferase</keyword>
<dbReference type="EC" id="2.7.7.49" evidence="3"/>
<keyword evidence="4" id="KW-1185">Reference proteome</keyword>
<dbReference type="EMBL" id="JAIWIU010000217">
    <property type="protein sequence ID" value="MCA2018917.1"/>
    <property type="molecule type" value="Genomic_DNA"/>
</dbReference>
<dbReference type="NCBIfam" id="TIGR04416">
    <property type="entry name" value="group_II_RT_mat"/>
    <property type="match status" value="1"/>
</dbReference>
<dbReference type="GO" id="GO:0003964">
    <property type="term" value="F:RNA-directed DNA polymerase activity"/>
    <property type="evidence" value="ECO:0007669"/>
    <property type="project" value="UniProtKB-KW"/>
</dbReference>
<dbReference type="InterPro" id="IPR051083">
    <property type="entry name" value="GrpII_Intron_Splice-Mob/Def"/>
</dbReference>
<evidence type="ECO:0000256" key="1">
    <source>
        <dbReference type="ARBA" id="ARBA00034120"/>
    </source>
</evidence>
<dbReference type="PROSITE" id="PS50878">
    <property type="entry name" value="RT_POL"/>
    <property type="match status" value="1"/>
</dbReference>
<keyword evidence="3" id="KW-0695">RNA-directed DNA polymerase</keyword>
<name>A0ABS7YT93_9VIBR</name>
<keyword evidence="3" id="KW-0808">Transferase</keyword>
<dbReference type="InterPro" id="IPR030931">
    <property type="entry name" value="Group_II_RT_mat"/>
</dbReference>
<accession>A0ABS7YT93</accession>
<comment type="similarity">
    <text evidence="1">Belongs to the bacterial reverse transcriptase family.</text>
</comment>
<dbReference type="Proteomes" id="UP001199044">
    <property type="component" value="Unassembled WGS sequence"/>
</dbReference>
<evidence type="ECO:0000313" key="3">
    <source>
        <dbReference type="EMBL" id="MCA2018917.1"/>
    </source>
</evidence>